<keyword evidence="1" id="KW-0479">Metal-binding</keyword>
<dbReference type="PANTHER" id="PTHR45729">
    <property type="entry name" value="RABPHILIN, ISOFORM A"/>
    <property type="match status" value="1"/>
</dbReference>
<feature type="region of interest" description="Disordered" evidence="2">
    <location>
        <begin position="73"/>
        <end position="154"/>
    </location>
</feature>
<evidence type="ECO:0000256" key="2">
    <source>
        <dbReference type="SAM" id="MobiDB-lite"/>
    </source>
</evidence>
<dbReference type="InterPro" id="IPR035892">
    <property type="entry name" value="C2_domain_sf"/>
</dbReference>
<dbReference type="Gene3D" id="2.60.40.150">
    <property type="entry name" value="C2 domain"/>
    <property type="match status" value="1"/>
</dbReference>
<proteinExistence type="predicted"/>
<dbReference type="InterPro" id="IPR043566">
    <property type="entry name" value="Rabphilin/DOC2/Noc2"/>
</dbReference>
<dbReference type="GO" id="GO:0046872">
    <property type="term" value="F:metal ion binding"/>
    <property type="evidence" value="ECO:0007669"/>
    <property type="project" value="UniProtKB-KW"/>
</dbReference>
<name>A0AAE0V0Y6_9TELE</name>
<dbReference type="Proteomes" id="UP001274896">
    <property type="component" value="Unassembled WGS sequence"/>
</dbReference>
<organism evidence="3 4">
    <name type="scientific">Hemibagrus guttatus</name>
    <dbReference type="NCBI Taxonomy" id="175788"/>
    <lineage>
        <taxon>Eukaryota</taxon>
        <taxon>Metazoa</taxon>
        <taxon>Chordata</taxon>
        <taxon>Craniata</taxon>
        <taxon>Vertebrata</taxon>
        <taxon>Euteleostomi</taxon>
        <taxon>Actinopterygii</taxon>
        <taxon>Neopterygii</taxon>
        <taxon>Teleostei</taxon>
        <taxon>Ostariophysi</taxon>
        <taxon>Siluriformes</taxon>
        <taxon>Bagridae</taxon>
        <taxon>Hemibagrus</taxon>
    </lineage>
</organism>
<comment type="caution">
    <text evidence="3">The sequence shown here is derived from an EMBL/GenBank/DDBJ whole genome shotgun (WGS) entry which is preliminary data.</text>
</comment>
<sequence>MVVVVNPGLDRSVHLDLWQIGSNLDHPPSLCITQMMMSFPVVKPFEQEGLKPMDFNGLADPYVKLHLLPGACKNLAHRNSTGTSAGTRRGKWGSEEQGEASGGSDGHGGKARGSQATSTAEQKRRATSTAEQESRAMSTAEQKSRATSTAEQQS</sequence>
<dbReference type="GO" id="GO:0061669">
    <property type="term" value="P:spontaneous neurotransmitter secretion"/>
    <property type="evidence" value="ECO:0007669"/>
    <property type="project" value="TreeGrafter"/>
</dbReference>
<dbReference type="GO" id="GO:0006887">
    <property type="term" value="P:exocytosis"/>
    <property type="evidence" value="ECO:0007669"/>
    <property type="project" value="TreeGrafter"/>
</dbReference>
<protein>
    <submittedName>
        <fullName evidence="3">Uncharacterized protein</fullName>
    </submittedName>
</protein>
<reference evidence="3" key="1">
    <citation type="submission" date="2023-06" db="EMBL/GenBank/DDBJ databases">
        <title>Male Hemibagrus guttatus genome.</title>
        <authorList>
            <person name="Bian C."/>
        </authorList>
    </citation>
    <scope>NUCLEOTIDE SEQUENCE</scope>
    <source>
        <strain evidence="3">Male_cb2023</strain>
        <tissue evidence="3">Muscle</tissue>
    </source>
</reference>
<evidence type="ECO:0000313" key="3">
    <source>
        <dbReference type="EMBL" id="KAK3528454.1"/>
    </source>
</evidence>
<dbReference type="GO" id="GO:0098850">
    <property type="term" value="C:extrinsic component of synaptic vesicle membrane"/>
    <property type="evidence" value="ECO:0007669"/>
    <property type="project" value="TreeGrafter"/>
</dbReference>
<accession>A0AAE0V0Y6</accession>
<keyword evidence="4" id="KW-1185">Reference proteome</keyword>
<evidence type="ECO:0000256" key="1">
    <source>
        <dbReference type="ARBA" id="ARBA00022723"/>
    </source>
</evidence>
<feature type="compositionally biased region" description="Polar residues" evidence="2">
    <location>
        <begin position="77"/>
        <end position="86"/>
    </location>
</feature>
<dbReference type="AlphaFoldDB" id="A0AAE0V0Y6"/>
<evidence type="ECO:0000313" key="4">
    <source>
        <dbReference type="Proteomes" id="UP001274896"/>
    </source>
</evidence>
<gene>
    <name evidence="3" type="ORF">QTP70_000136</name>
</gene>
<dbReference type="EMBL" id="JAUCMX010000012">
    <property type="protein sequence ID" value="KAK3528454.1"/>
    <property type="molecule type" value="Genomic_DNA"/>
</dbReference>
<dbReference type="PANTHER" id="PTHR45729:SF1">
    <property type="entry name" value="DOUBLE C2-LIKE DOMAIN-CONTAINING PROTEIN ALPHA"/>
    <property type="match status" value="1"/>
</dbReference>
<dbReference type="GO" id="GO:0017158">
    <property type="term" value="P:regulation of calcium ion-dependent exocytosis"/>
    <property type="evidence" value="ECO:0007669"/>
    <property type="project" value="TreeGrafter"/>
</dbReference>
<feature type="compositionally biased region" description="Polar residues" evidence="2">
    <location>
        <begin position="127"/>
        <end position="154"/>
    </location>
</feature>
<dbReference type="SUPFAM" id="SSF49562">
    <property type="entry name" value="C2 domain (Calcium/lipid-binding domain, CaLB)"/>
    <property type="match status" value="1"/>
</dbReference>